<gene>
    <name evidence="2" type="ORF">Pmani_005940</name>
</gene>
<keyword evidence="3" id="KW-1185">Reference proteome</keyword>
<sequence>MDPGDAVWMMGVSRRYGNPGRWMTRVRKRGTGKRDTGGTNTTSEGVRAGLTLLLPASAATRKKKMLVTGTMKPVGCQRGISLLPSTLTHPPPSMAPLLPSLSG</sequence>
<comment type="caution">
    <text evidence="2">The sequence shown here is derived from an EMBL/GenBank/DDBJ whole genome shotgun (WGS) entry which is preliminary data.</text>
</comment>
<dbReference type="AlphaFoldDB" id="A0AAE1QBD4"/>
<evidence type="ECO:0000313" key="2">
    <source>
        <dbReference type="EMBL" id="KAK4323348.1"/>
    </source>
</evidence>
<dbReference type="Proteomes" id="UP001292094">
    <property type="component" value="Unassembled WGS sequence"/>
</dbReference>
<organism evidence="2 3">
    <name type="scientific">Petrolisthes manimaculis</name>
    <dbReference type="NCBI Taxonomy" id="1843537"/>
    <lineage>
        <taxon>Eukaryota</taxon>
        <taxon>Metazoa</taxon>
        <taxon>Ecdysozoa</taxon>
        <taxon>Arthropoda</taxon>
        <taxon>Crustacea</taxon>
        <taxon>Multicrustacea</taxon>
        <taxon>Malacostraca</taxon>
        <taxon>Eumalacostraca</taxon>
        <taxon>Eucarida</taxon>
        <taxon>Decapoda</taxon>
        <taxon>Pleocyemata</taxon>
        <taxon>Anomura</taxon>
        <taxon>Galatheoidea</taxon>
        <taxon>Porcellanidae</taxon>
        <taxon>Petrolisthes</taxon>
    </lineage>
</organism>
<evidence type="ECO:0000313" key="3">
    <source>
        <dbReference type="Proteomes" id="UP001292094"/>
    </source>
</evidence>
<accession>A0AAE1QBD4</accession>
<dbReference type="EMBL" id="JAWZYT010000449">
    <property type="protein sequence ID" value="KAK4323348.1"/>
    <property type="molecule type" value="Genomic_DNA"/>
</dbReference>
<protein>
    <submittedName>
        <fullName evidence="2">Uncharacterized protein</fullName>
    </submittedName>
</protein>
<reference evidence="2" key="1">
    <citation type="submission" date="2023-11" db="EMBL/GenBank/DDBJ databases">
        <title>Genome assemblies of two species of porcelain crab, Petrolisthes cinctipes and Petrolisthes manimaculis (Anomura: Porcellanidae).</title>
        <authorList>
            <person name="Angst P."/>
        </authorList>
    </citation>
    <scope>NUCLEOTIDE SEQUENCE</scope>
    <source>
        <strain evidence="2">PB745_02</strain>
        <tissue evidence="2">Gill</tissue>
    </source>
</reference>
<proteinExistence type="predicted"/>
<feature type="region of interest" description="Disordered" evidence="1">
    <location>
        <begin position="83"/>
        <end position="103"/>
    </location>
</feature>
<evidence type="ECO:0000256" key="1">
    <source>
        <dbReference type="SAM" id="MobiDB-lite"/>
    </source>
</evidence>
<name>A0AAE1QBD4_9EUCA</name>